<dbReference type="RefSeq" id="XP_007686806.1">
    <property type="nucleotide sequence ID" value="XM_007688616.1"/>
</dbReference>
<evidence type="ECO:0000313" key="2">
    <source>
        <dbReference type="Proteomes" id="UP000054032"/>
    </source>
</evidence>
<gene>
    <name evidence="1" type="ORF">COCMIDRAFT_92199</name>
</gene>
<dbReference type="AlphaFoldDB" id="W6ZH37"/>
<evidence type="ECO:0000313" key="1">
    <source>
        <dbReference type="EMBL" id="EUC46734.1"/>
    </source>
</evidence>
<organism evidence="1 2">
    <name type="scientific">Bipolaris oryzae ATCC 44560</name>
    <dbReference type="NCBI Taxonomy" id="930090"/>
    <lineage>
        <taxon>Eukaryota</taxon>
        <taxon>Fungi</taxon>
        <taxon>Dikarya</taxon>
        <taxon>Ascomycota</taxon>
        <taxon>Pezizomycotina</taxon>
        <taxon>Dothideomycetes</taxon>
        <taxon>Pleosporomycetidae</taxon>
        <taxon>Pleosporales</taxon>
        <taxon>Pleosporineae</taxon>
        <taxon>Pleosporaceae</taxon>
        <taxon>Bipolaris</taxon>
    </lineage>
</organism>
<proteinExistence type="predicted"/>
<dbReference type="KEGG" id="bor:COCMIDRAFT_92199"/>
<keyword evidence="2" id="KW-1185">Reference proteome</keyword>
<sequence>IGAAVLSLAWVKDLSRLVCSGPNTYSVPSRPRPSVQLQAKISGASATLFRRQGVLFHSRDMTPAS</sequence>
<dbReference type="HOGENOM" id="CLU_2855758_0_0_1"/>
<dbReference type="EMBL" id="KI963962">
    <property type="protein sequence ID" value="EUC46734.1"/>
    <property type="molecule type" value="Genomic_DNA"/>
</dbReference>
<reference evidence="1 2" key="1">
    <citation type="journal article" date="2013" name="PLoS Genet.">
        <title>Comparative genome structure, secondary metabolite, and effector coding capacity across Cochliobolus pathogens.</title>
        <authorList>
            <person name="Condon B.J."/>
            <person name="Leng Y."/>
            <person name="Wu D."/>
            <person name="Bushley K.E."/>
            <person name="Ohm R.A."/>
            <person name="Otillar R."/>
            <person name="Martin J."/>
            <person name="Schackwitz W."/>
            <person name="Grimwood J."/>
            <person name="MohdZainudin N."/>
            <person name="Xue C."/>
            <person name="Wang R."/>
            <person name="Manning V.A."/>
            <person name="Dhillon B."/>
            <person name="Tu Z.J."/>
            <person name="Steffenson B.J."/>
            <person name="Salamov A."/>
            <person name="Sun H."/>
            <person name="Lowry S."/>
            <person name="LaButti K."/>
            <person name="Han J."/>
            <person name="Copeland A."/>
            <person name="Lindquist E."/>
            <person name="Barry K."/>
            <person name="Schmutz J."/>
            <person name="Baker S.E."/>
            <person name="Ciuffetti L.M."/>
            <person name="Grigoriev I.V."/>
            <person name="Zhong S."/>
            <person name="Turgeon B.G."/>
        </authorList>
    </citation>
    <scope>NUCLEOTIDE SEQUENCE [LARGE SCALE GENOMIC DNA]</scope>
    <source>
        <strain evidence="1 2">ATCC 44560</strain>
    </source>
</reference>
<name>W6ZH37_COCMI</name>
<feature type="non-terminal residue" evidence="1">
    <location>
        <position position="1"/>
    </location>
</feature>
<accession>W6ZH37</accession>
<protein>
    <submittedName>
        <fullName evidence="1">Uncharacterized protein</fullName>
    </submittedName>
</protein>
<dbReference type="Proteomes" id="UP000054032">
    <property type="component" value="Unassembled WGS sequence"/>
</dbReference>
<dbReference type="GeneID" id="19128029"/>